<protein>
    <submittedName>
        <fullName evidence="1">Uncharacterized protein</fullName>
    </submittedName>
</protein>
<dbReference type="AlphaFoldDB" id="A0A6V8PNY4"/>
<name>A0A6V8PNY4_9ACTN</name>
<dbReference type="EMBL" id="BLSA01000792">
    <property type="protein sequence ID" value="GFP33893.1"/>
    <property type="molecule type" value="Genomic_DNA"/>
</dbReference>
<organism evidence="1 2">
    <name type="scientific">Candidatus Hakubella thermalkaliphila</name>
    <dbReference type="NCBI Taxonomy" id="2754717"/>
    <lineage>
        <taxon>Bacteria</taxon>
        <taxon>Bacillati</taxon>
        <taxon>Actinomycetota</taxon>
        <taxon>Actinomycetota incertae sedis</taxon>
        <taxon>Candidatus Hakubellales</taxon>
        <taxon>Candidatus Hakubellaceae</taxon>
        <taxon>Candidatus Hakubella</taxon>
    </lineage>
</organism>
<comment type="caution">
    <text evidence="1">The sequence shown here is derived from an EMBL/GenBank/DDBJ whole genome shotgun (WGS) entry which is preliminary data.</text>
</comment>
<proteinExistence type="predicted"/>
<evidence type="ECO:0000313" key="2">
    <source>
        <dbReference type="Proteomes" id="UP000568877"/>
    </source>
</evidence>
<gene>
    <name evidence="1" type="ORF">HKBW3S42_02232</name>
</gene>
<accession>A0A6V8PNY4</accession>
<sequence>KNLLEKECVVWSKKNIYDKKIGWDDKDIRLKDSVKELFVGGDRKYGWGRLKLNSFTLANDMFDFGIEKFPEITIPTGKSIPAHLVINDNLKLKGDIEPLVGREWGEVRDKNDKIIRKGFGQYITKEKI</sequence>
<reference evidence="1 2" key="1">
    <citation type="journal article" date="2020" name="Front. Microbiol.">
        <title>Single-cell genomics of novel Actinobacteria with the Wood-Ljungdahl pathway discovered in a serpentinizing system.</title>
        <authorList>
            <person name="Merino N."/>
            <person name="Kawai M."/>
            <person name="Boyd E.S."/>
            <person name="Colman D.R."/>
            <person name="McGlynn S.E."/>
            <person name="Nealson K.H."/>
            <person name="Kurokawa K."/>
            <person name="Hongoh Y."/>
        </authorList>
    </citation>
    <scope>NUCLEOTIDE SEQUENCE [LARGE SCALE GENOMIC DNA]</scope>
    <source>
        <strain evidence="1 2">S42</strain>
    </source>
</reference>
<dbReference type="Proteomes" id="UP000568877">
    <property type="component" value="Unassembled WGS sequence"/>
</dbReference>
<feature type="non-terminal residue" evidence="1">
    <location>
        <position position="1"/>
    </location>
</feature>
<evidence type="ECO:0000313" key="1">
    <source>
        <dbReference type="EMBL" id="GFP33893.1"/>
    </source>
</evidence>